<evidence type="ECO:0000256" key="1">
    <source>
        <dbReference type="ARBA" id="ARBA00010113"/>
    </source>
</evidence>
<evidence type="ECO:0000313" key="16">
    <source>
        <dbReference type="Proteomes" id="UP000008333"/>
    </source>
</evidence>
<comment type="similarity">
    <text evidence="1">Belongs to the tRNA(His) guanylyltransferase family.</text>
</comment>
<dbReference type="GO" id="GO:0006400">
    <property type="term" value="P:tRNA modification"/>
    <property type="evidence" value="ECO:0007669"/>
    <property type="project" value="InterPro"/>
</dbReference>
<sequence>MANSKFAYVKQLEEERRVLPCCYFAVRIDGGGFKAFTKTHGYTKPNDVRGVHLMNACAKEVMLKFDEIDLAYGHSDEYSFLFRRKTKLWNRRHDKILTNIVSCFAASFPFHWSEFFPEQKLLYVPCFDGRIVLLPTEREAKDYFRWRQVDCHINTQYNECFWNLVMRGGYSHQQAYNTLMTTQKREKNELLFSRFGINYNEVPEIFRRGSILMRGEQSWKGGSKVVSGGGEASPQGEAEMPPQDDAMVSPQDEAEMPPLNEAEMPPQDEAEMPPQDEAEMPPQDEAEMPPQGEAEMPPQGEAEMPPQGEAEMPPQDEAEMPPLDQPISAAAPPRKPNREAKLTLSHENLVSDHFWEKYHRLLGQ</sequence>
<feature type="binding site" evidence="11">
    <location>
        <position position="76"/>
    </location>
    <ligand>
        <name>Mg(2+)</name>
        <dbReference type="ChEBI" id="CHEBI:18420"/>
        <label>1</label>
        <note>catalytic</note>
    </ligand>
</feature>
<feature type="domain" description="Thg1 C-terminal" evidence="14">
    <location>
        <begin position="140"/>
        <end position="220"/>
    </location>
</feature>
<feature type="binding site" evidence="11">
    <location>
        <position position="29"/>
    </location>
    <ligand>
        <name>Mg(2+)</name>
        <dbReference type="ChEBI" id="CHEBI:18420"/>
        <label>1</label>
        <note>catalytic</note>
    </ligand>
</feature>
<keyword evidence="7 10" id="KW-0547">Nucleotide-binding</keyword>
<protein>
    <recommendedName>
        <fullName evidence="2">tRNA(His) guanylyltransferase</fullName>
        <ecNumber evidence="2">2.7.7.79</ecNumber>
    </recommendedName>
</protein>
<evidence type="ECO:0000256" key="8">
    <source>
        <dbReference type="ARBA" id="ARBA00022842"/>
    </source>
</evidence>
<dbReference type="InterPro" id="IPR007537">
    <property type="entry name" value="tRNAHis_GuaTrfase_Thg1"/>
</dbReference>
<keyword evidence="16" id="KW-1185">Reference proteome</keyword>
<evidence type="ECO:0000256" key="10">
    <source>
        <dbReference type="PIRSR" id="PIRSR028980-1"/>
    </source>
</evidence>
<keyword evidence="9 10" id="KW-0342">GTP-binding</keyword>
<evidence type="ECO:0000259" key="13">
    <source>
        <dbReference type="Pfam" id="PF04446"/>
    </source>
</evidence>
<keyword evidence="8 11" id="KW-0460">Magnesium</keyword>
<dbReference type="PANTHER" id="PTHR12729">
    <property type="entry name" value="TRNA(HIS) GUANYLYLTRANSFERASE-RELATED"/>
    <property type="match status" value="1"/>
</dbReference>
<evidence type="ECO:0000313" key="15">
    <source>
        <dbReference type="EMBL" id="EDL43068.1"/>
    </source>
</evidence>
<evidence type="ECO:0000256" key="12">
    <source>
        <dbReference type="SAM" id="MobiDB-lite"/>
    </source>
</evidence>
<feature type="binding site" evidence="10">
    <location>
        <begin position="75"/>
        <end position="76"/>
    </location>
    <ligand>
        <name>GTP</name>
        <dbReference type="ChEBI" id="CHEBI:37565"/>
    </ligand>
</feature>
<dbReference type="KEGG" id="pvx:PVX_096205"/>
<dbReference type="STRING" id="126793.A5KC50"/>
<dbReference type="InterPro" id="IPR024956">
    <property type="entry name" value="tRNAHis_GuaTrfase_cat"/>
</dbReference>
<name>A5KC50_PLAVS</name>
<reference evidence="15 16" key="1">
    <citation type="journal article" date="2008" name="Nature">
        <title>Comparative genomics of the neglected human malaria parasite Plasmodium vivax.</title>
        <authorList>
            <person name="Carlton J.M."/>
            <person name="Adams J.H."/>
            <person name="Silva J.C."/>
            <person name="Bidwell S.L."/>
            <person name="Lorenzi H."/>
            <person name="Caler E."/>
            <person name="Crabtree J."/>
            <person name="Angiuoli S.V."/>
            <person name="Merino E.F."/>
            <person name="Amedeo P."/>
            <person name="Cheng Q."/>
            <person name="Coulson R.M."/>
            <person name="Crabb B.S."/>
            <person name="Del Portillo H.A."/>
            <person name="Essien K."/>
            <person name="Feldblyum T.V."/>
            <person name="Fernandez-Becerra C."/>
            <person name="Gilson P.R."/>
            <person name="Gueye A.H."/>
            <person name="Guo X."/>
            <person name="Kang'a S."/>
            <person name="Kooij T.W."/>
            <person name="Korsinczky M."/>
            <person name="Meyer E.V."/>
            <person name="Nene V."/>
            <person name="Paulsen I."/>
            <person name="White O."/>
            <person name="Ralph S.A."/>
            <person name="Ren Q."/>
            <person name="Sargeant T.J."/>
            <person name="Salzberg S.L."/>
            <person name="Stoeckert C.J."/>
            <person name="Sullivan S.A."/>
            <person name="Yamamoto M.M."/>
            <person name="Hoffman S.L."/>
            <person name="Wortman J.R."/>
            <person name="Gardner M.J."/>
            <person name="Galinski M.R."/>
            <person name="Barnwell J.W."/>
            <person name="Fraser-Liggett C.M."/>
        </authorList>
    </citation>
    <scope>NUCLEOTIDE SEQUENCE [LARGE SCALE GENOMIC DNA]</scope>
    <source>
        <strain evidence="15 16">Salvador I</strain>
    </source>
</reference>
<dbReference type="Pfam" id="PF14413">
    <property type="entry name" value="Thg1C"/>
    <property type="match status" value="1"/>
</dbReference>
<keyword evidence="3" id="KW-0808">Transferase</keyword>
<comment type="cofactor">
    <cofactor evidence="11">
        <name>Mg(2+)</name>
        <dbReference type="ChEBI" id="CHEBI:18420"/>
    </cofactor>
    <text evidence="11">Binds 2 magnesium ions per subunit.</text>
</comment>
<dbReference type="EC" id="2.7.7.79" evidence="2"/>
<feature type="binding site" evidence="11">
    <location>
        <position position="30"/>
    </location>
    <ligand>
        <name>Mg(2+)</name>
        <dbReference type="ChEBI" id="CHEBI:18420"/>
        <label>1</label>
        <note>catalytic</note>
    </ligand>
</feature>
<keyword evidence="5" id="KW-0548">Nucleotidyltransferase</keyword>
<proteinExistence type="inferred from homology"/>
<evidence type="ECO:0000259" key="14">
    <source>
        <dbReference type="Pfam" id="PF14413"/>
    </source>
</evidence>
<organism evidence="15 16">
    <name type="scientific">Plasmodium vivax (strain Salvador I)</name>
    <dbReference type="NCBI Taxonomy" id="126793"/>
    <lineage>
        <taxon>Eukaryota</taxon>
        <taxon>Sar</taxon>
        <taxon>Alveolata</taxon>
        <taxon>Apicomplexa</taxon>
        <taxon>Aconoidasida</taxon>
        <taxon>Haemosporida</taxon>
        <taxon>Plasmodiidae</taxon>
        <taxon>Plasmodium</taxon>
        <taxon>Plasmodium (Plasmodium)</taxon>
    </lineage>
</organism>
<evidence type="ECO:0000256" key="6">
    <source>
        <dbReference type="ARBA" id="ARBA00022723"/>
    </source>
</evidence>
<dbReference type="RefSeq" id="XP_001612795.1">
    <property type="nucleotide sequence ID" value="XM_001612745.1"/>
</dbReference>
<dbReference type="InParanoid" id="A5KC50"/>
<dbReference type="GO" id="GO:0000287">
    <property type="term" value="F:magnesium ion binding"/>
    <property type="evidence" value="ECO:0007669"/>
    <property type="project" value="InterPro"/>
</dbReference>
<dbReference type="Gene3D" id="3.30.70.3000">
    <property type="match status" value="1"/>
</dbReference>
<dbReference type="VEuPathDB" id="PlasmoDB:PVX_096205"/>
<evidence type="ECO:0000256" key="5">
    <source>
        <dbReference type="ARBA" id="ARBA00022695"/>
    </source>
</evidence>
<dbReference type="GO" id="GO:0008193">
    <property type="term" value="F:tRNA guanylyltransferase activity"/>
    <property type="evidence" value="ECO:0007669"/>
    <property type="project" value="UniProtKB-EC"/>
</dbReference>
<keyword evidence="4" id="KW-0819">tRNA processing</keyword>
<dbReference type="InterPro" id="IPR025845">
    <property type="entry name" value="Thg1_C_dom"/>
</dbReference>
<feature type="binding site" evidence="11">
    <location>
        <position position="29"/>
    </location>
    <ligand>
        <name>Mg(2+)</name>
        <dbReference type="ChEBI" id="CHEBI:18420"/>
        <label>2</label>
        <note>catalytic</note>
    </ligand>
</feature>
<feature type="binding site" evidence="11">
    <location>
        <position position="76"/>
    </location>
    <ligand>
        <name>Mg(2+)</name>
        <dbReference type="ChEBI" id="CHEBI:18420"/>
        <label>2</label>
        <note>catalytic</note>
    </ligand>
</feature>
<evidence type="ECO:0000256" key="11">
    <source>
        <dbReference type="PIRSR" id="PIRSR028980-2"/>
    </source>
</evidence>
<dbReference type="PhylomeDB" id="A5KC50"/>
<feature type="domain" description="tRNAHis guanylyltransferase catalytic" evidence="13">
    <location>
        <begin position="7"/>
        <end position="135"/>
    </location>
</feature>
<dbReference type="Proteomes" id="UP000008333">
    <property type="component" value="Unassembled WGS sequence"/>
</dbReference>
<comment type="caution">
    <text evidence="15">The sequence shown here is derived from an EMBL/GenBank/DDBJ whole genome shotgun (WGS) entry which is preliminary data.</text>
</comment>
<keyword evidence="6 11" id="KW-0479">Metal-binding</keyword>
<dbReference type="AlphaFoldDB" id="A5KC50"/>
<dbReference type="GeneID" id="5472042"/>
<dbReference type="PIRSF" id="PIRSF028980">
    <property type="entry name" value="tRNAHis_guanylyltransferase"/>
    <property type="match status" value="1"/>
</dbReference>
<evidence type="ECO:0000256" key="7">
    <source>
        <dbReference type="ARBA" id="ARBA00022741"/>
    </source>
</evidence>
<feature type="compositionally biased region" description="Acidic residues" evidence="12">
    <location>
        <begin position="266"/>
        <end position="287"/>
    </location>
</feature>
<evidence type="ECO:0000256" key="2">
    <source>
        <dbReference type="ARBA" id="ARBA00012511"/>
    </source>
</evidence>
<evidence type="ECO:0000256" key="9">
    <source>
        <dbReference type="ARBA" id="ARBA00023134"/>
    </source>
</evidence>
<evidence type="ECO:0000256" key="3">
    <source>
        <dbReference type="ARBA" id="ARBA00022679"/>
    </source>
</evidence>
<dbReference type="SMR" id="A5KC50"/>
<dbReference type="Pfam" id="PF04446">
    <property type="entry name" value="Thg1"/>
    <property type="match status" value="1"/>
</dbReference>
<accession>A5KC50</accession>
<dbReference type="InterPro" id="IPR038469">
    <property type="entry name" value="tRNAHis_GuaTrfase_Thg1_sf"/>
</dbReference>
<feature type="region of interest" description="Disordered" evidence="12">
    <location>
        <begin position="217"/>
        <end position="345"/>
    </location>
</feature>
<dbReference type="FunCoup" id="A5KC50">
    <property type="interactions" value="342"/>
</dbReference>
<gene>
    <name evidence="15" type="ORF">PVX_096205</name>
</gene>
<dbReference type="GO" id="GO:0005525">
    <property type="term" value="F:GTP binding"/>
    <property type="evidence" value="ECO:0007669"/>
    <property type="project" value="UniProtKB-KW"/>
</dbReference>
<dbReference type="EMBL" id="AAKM01000020">
    <property type="protein sequence ID" value="EDL43068.1"/>
    <property type="molecule type" value="Genomic_DNA"/>
</dbReference>
<evidence type="ECO:0000256" key="4">
    <source>
        <dbReference type="ARBA" id="ARBA00022694"/>
    </source>
</evidence>
<dbReference type="PANTHER" id="PTHR12729:SF6">
    <property type="entry name" value="TRNA(HIS) GUANYLYLTRANSFERASE-RELATED"/>
    <property type="match status" value="1"/>
</dbReference>